<reference evidence="2" key="1">
    <citation type="submission" date="2017-03" db="EMBL/GenBank/DDBJ databases">
        <authorList>
            <person name="Herbold C."/>
        </authorList>
    </citation>
    <scope>NUCLEOTIDE SEQUENCE [LARGE SCALE GENOMIC DNA]</scope>
</reference>
<dbReference type="AlphaFoldDB" id="A0A2H1FF87"/>
<sequence length="42" mass="5226">MLKDVNKDQKIQKMKIEYEKVQVENIKLRAKLVERIQRQWKV</sequence>
<keyword evidence="2" id="KW-1185">Reference proteome</keyword>
<gene>
    <name evidence="1" type="ORF">NCS_11146</name>
</gene>
<protein>
    <submittedName>
        <fullName evidence="1">Uncharacterized protein</fullName>
    </submittedName>
</protein>
<dbReference type="Proteomes" id="UP000230607">
    <property type="component" value="Chromosome 1"/>
</dbReference>
<name>A0A2H1FF87_9ARCH</name>
<evidence type="ECO:0000313" key="1">
    <source>
        <dbReference type="EMBL" id="SMH71339.1"/>
    </source>
</evidence>
<dbReference type="EMBL" id="LT841358">
    <property type="protein sequence ID" value="SMH71339.1"/>
    <property type="molecule type" value="Genomic_DNA"/>
</dbReference>
<evidence type="ECO:0000313" key="2">
    <source>
        <dbReference type="Proteomes" id="UP000230607"/>
    </source>
</evidence>
<organism evidence="1 2">
    <name type="scientific">Candidatus Nitrosotalea okcheonensis</name>
    <dbReference type="NCBI Taxonomy" id="1903276"/>
    <lineage>
        <taxon>Archaea</taxon>
        <taxon>Nitrososphaerota</taxon>
        <taxon>Nitrososphaeria</taxon>
        <taxon>Nitrosotaleales</taxon>
        <taxon>Nitrosotaleaceae</taxon>
        <taxon>Nitrosotalea</taxon>
    </lineage>
</organism>
<proteinExistence type="predicted"/>
<accession>A0A2H1FF87</accession>